<feature type="compositionally biased region" description="Basic and acidic residues" evidence="1">
    <location>
        <begin position="107"/>
        <end position="116"/>
    </location>
</feature>
<feature type="region of interest" description="Disordered" evidence="1">
    <location>
        <begin position="235"/>
        <end position="419"/>
    </location>
</feature>
<feature type="non-terminal residue" evidence="2">
    <location>
        <position position="1"/>
    </location>
</feature>
<organism evidence="2 3">
    <name type="scientific">Phytophthora infestans</name>
    <name type="common">Potato late blight agent</name>
    <name type="synonym">Botrytis infestans</name>
    <dbReference type="NCBI Taxonomy" id="4787"/>
    <lineage>
        <taxon>Eukaryota</taxon>
        <taxon>Sar</taxon>
        <taxon>Stramenopiles</taxon>
        <taxon>Oomycota</taxon>
        <taxon>Peronosporomycetes</taxon>
        <taxon>Peronosporales</taxon>
        <taxon>Peronosporaceae</taxon>
        <taxon>Phytophthora</taxon>
    </lineage>
</organism>
<feature type="non-terminal residue" evidence="2">
    <location>
        <position position="454"/>
    </location>
</feature>
<feature type="compositionally biased region" description="Acidic residues" evidence="1">
    <location>
        <begin position="268"/>
        <end position="279"/>
    </location>
</feature>
<protein>
    <submittedName>
        <fullName evidence="2">Uncharacterized protein</fullName>
    </submittedName>
</protein>
<evidence type="ECO:0000313" key="2">
    <source>
        <dbReference type="EMBL" id="KAF4140791.1"/>
    </source>
</evidence>
<gene>
    <name evidence="2" type="ORF">GN958_ATG10010</name>
</gene>
<name>A0A8S9UJ35_PHYIN</name>
<reference evidence="2" key="1">
    <citation type="submission" date="2020-03" db="EMBL/GenBank/DDBJ databases">
        <title>Hybrid Assembly of Korean Phytophthora infestans isolates.</title>
        <authorList>
            <person name="Prokchorchik M."/>
            <person name="Lee Y."/>
            <person name="Seo J."/>
            <person name="Cho J.-H."/>
            <person name="Park Y.-E."/>
            <person name="Jang D.-C."/>
            <person name="Im J.-S."/>
            <person name="Choi J.-G."/>
            <person name="Park H.-J."/>
            <person name="Lee G.-B."/>
            <person name="Lee Y.-G."/>
            <person name="Hong S.-Y."/>
            <person name="Cho K."/>
            <person name="Sohn K.H."/>
        </authorList>
    </citation>
    <scope>NUCLEOTIDE SEQUENCE</scope>
    <source>
        <strain evidence="2">KR_2_A2</strain>
    </source>
</reference>
<dbReference type="Proteomes" id="UP000704712">
    <property type="component" value="Unassembled WGS sequence"/>
</dbReference>
<feature type="compositionally biased region" description="Acidic residues" evidence="1">
    <location>
        <begin position="243"/>
        <end position="258"/>
    </location>
</feature>
<sequence length="454" mass="50481">TDREITRKNEVDFADLLFVDQAIGLVLIGGYLHFTAMYPLNSKNAPELNAAMQRYIAWGDRQFSEATVRKVVSDGGGECVNLKMVSEGDQVLTKPSPQFPPQSVRARSPDADPHDEGYDMCSGTTAVYHDSRAEDGSVRSEQDVPPTIEDVPYLLMSGKKPNLHRIKKFGSITYLNDNCRLGSLVGLLEGQPQYKLYFPVEHIVQHVEHAHINEDVVYKDIYYYGYTYTVESAAGVDQSSSTEADEDESDCAEFEVVDDLSPARAADPDDSELPDYEDLEGIHTTKTPYVSVENEPFEDDTDMEEWSNTPMYTSRKIPSTGQAQLHAGRADNAVEEKEKAEADPSLHDAAESRREPETPLSQPAPHELEIMQDEPECEPDPNSISSEEQPEPTSEAESSEGGSSQRFEPDADDWTYRPPWNTLDIQITTVIEPMAMDEGPRDQEIATADAGNGM</sequence>
<accession>A0A8S9UJ35</accession>
<dbReference type="AlphaFoldDB" id="A0A8S9UJ35"/>
<feature type="compositionally biased region" description="Acidic residues" evidence="1">
    <location>
        <begin position="370"/>
        <end position="379"/>
    </location>
</feature>
<feature type="compositionally biased region" description="Polar residues" evidence="1">
    <location>
        <begin position="306"/>
        <end position="323"/>
    </location>
</feature>
<feature type="compositionally biased region" description="Basic and acidic residues" evidence="1">
    <location>
        <begin position="328"/>
        <end position="357"/>
    </location>
</feature>
<feature type="compositionally biased region" description="Low complexity" evidence="1">
    <location>
        <begin position="383"/>
        <end position="405"/>
    </location>
</feature>
<dbReference type="EMBL" id="JAACNO010001409">
    <property type="protein sequence ID" value="KAF4140791.1"/>
    <property type="molecule type" value="Genomic_DNA"/>
</dbReference>
<feature type="region of interest" description="Disordered" evidence="1">
    <location>
        <begin position="433"/>
        <end position="454"/>
    </location>
</feature>
<comment type="caution">
    <text evidence="2">The sequence shown here is derived from an EMBL/GenBank/DDBJ whole genome shotgun (WGS) entry which is preliminary data.</text>
</comment>
<evidence type="ECO:0000256" key="1">
    <source>
        <dbReference type="SAM" id="MobiDB-lite"/>
    </source>
</evidence>
<proteinExistence type="predicted"/>
<feature type="compositionally biased region" description="Acidic residues" evidence="1">
    <location>
        <begin position="295"/>
        <end position="305"/>
    </location>
</feature>
<evidence type="ECO:0000313" key="3">
    <source>
        <dbReference type="Proteomes" id="UP000704712"/>
    </source>
</evidence>
<feature type="region of interest" description="Disordered" evidence="1">
    <location>
        <begin position="90"/>
        <end position="116"/>
    </location>
</feature>